<dbReference type="Proteomes" id="UP000237438">
    <property type="component" value="Unassembled WGS sequence"/>
</dbReference>
<evidence type="ECO:0000256" key="2">
    <source>
        <dbReference type="ARBA" id="ARBA00023002"/>
    </source>
</evidence>
<dbReference type="PRINTS" id="PR00757">
    <property type="entry name" value="AMINEOXDASEF"/>
</dbReference>
<comment type="caution">
    <text evidence="6">The sequence shown here is derived from an EMBL/GenBank/DDBJ whole genome shotgun (WGS) entry which is preliminary data.</text>
</comment>
<evidence type="ECO:0000256" key="1">
    <source>
        <dbReference type="ARBA" id="ARBA00001974"/>
    </source>
</evidence>
<reference evidence="6 7" key="1">
    <citation type="submission" date="2017-10" db="EMBL/GenBank/DDBJ databases">
        <title>Development of genomic resources for the powdery mildew, Erysiphe pulchra.</title>
        <authorList>
            <person name="Wadl P.A."/>
            <person name="Mack B.M."/>
            <person name="Moore G."/>
            <person name="Beltz S.B."/>
        </authorList>
    </citation>
    <scope>NUCLEOTIDE SEQUENCE [LARGE SCALE GENOMIC DNA]</scope>
    <source>
        <strain evidence="6">Cflorida</strain>
    </source>
</reference>
<dbReference type="PANTHER" id="PTHR10742:SF410">
    <property type="entry name" value="LYSINE-SPECIFIC HISTONE DEMETHYLASE 2"/>
    <property type="match status" value="1"/>
</dbReference>
<dbReference type="STRING" id="225359.A0A2S4PNK0"/>
<dbReference type="SUPFAM" id="SSF51905">
    <property type="entry name" value="FAD/NAD(P)-binding domain"/>
    <property type="match status" value="1"/>
</dbReference>
<keyword evidence="7" id="KW-1185">Reference proteome</keyword>
<name>A0A2S4PNK0_9PEZI</name>
<organism evidence="6 7">
    <name type="scientific">Erysiphe pulchra</name>
    <dbReference type="NCBI Taxonomy" id="225359"/>
    <lineage>
        <taxon>Eukaryota</taxon>
        <taxon>Fungi</taxon>
        <taxon>Dikarya</taxon>
        <taxon>Ascomycota</taxon>
        <taxon>Pezizomycotina</taxon>
        <taxon>Leotiomycetes</taxon>
        <taxon>Erysiphales</taxon>
        <taxon>Erysiphaceae</taxon>
        <taxon>Erysiphe</taxon>
    </lineage>
</organism>
<dbReference type="InterPro" id="IPR036188">
    <property type="entry name" value="FAD/NAD-bd_sf"/>
</dbReference>
<comment type="cofactor">
    <cofactor evidence="1 4">
        <name>FAD</name>
        <dbReference type="ChEBI" id="CHEBI:57692"/>
    </cofactor>
</comment>
<dbReference type="Pfam" id="PF01593">
    <property type="entry name" value="Amino_oxidase"/>
    <property type="match status" value="1"/>
</dbReference>
<keyword evidence="4" id="KW-0274">FAD</keyword>
<evidence type="ECO:0000256" key="4">
    <source>
        <dbReference type="RuleBase" id="RU362067"/>
    </source>
</evidence>
<dbReference type="InterPro" id="IPR001613">
    <property type="entry name" value="Flavin_amine_oxidase"/>
</dbReference>
<dbReference type="SUPFAM" id="SSF54373">
    <property type="entry name" value="FAD-linked reductases, C-terminal domain"/>
    <property type="match status" value="1"/>
</dbReference>
<protein>
    <recommendedName>
        <fullName evidence="4">Amine oxidase</fullName>
        <ecNumber evidence="4">1.4.3.-</ecNumber>
    </recommendedName>
</protein>
<feature type="binding site" evidence="3">
    <location>
        <position position="68"/>
    </location>
    <ligand>
        <name>FAD</name>
        <dbReference type="ChEBI" id="CHEBI:57692"/>
    </ligand>
</feature>
<dbReference type="GO" id="GO:0016491">
    <property type="term" value="F:oxidoreductase activity"/>
    <property type="evidence" value="ECO:0007669"/>
    <property type="project" value="UniProtKB-KW"/>
</dbReference>
<dbReference type="EMBL" id="PEDP01001469">
    <property type="protein sequence ID" value="POS83605.1"/>
    <property type="molecule type" value="Genomic_DNA"/>
</dbReference>
<keyword evidence="2 4" id="KW-0560">Oxidoreductase</keyword>
<evidence type="ECO:0000259" key="5">
    <source>
        <dbReference type="Pfam" id="PF01593"/>
    </source>
</evidence>
<comment type="similarity">
    <text evidence="4">Belongs to the flavin monoamine oxidase family.</text>
</comment>
<feature type="binding site" evidence="3">
    <location>
        <position position="266"/>
    </location>
    <ligand>
        <name>FAD</name>
        <dbReference type="ChEBI" id="CHEBI:57692"/>
    </ligand>
</feature>
<evidence type="ECO:0000313" key="7">
    <source>
        <dbReference type="Proteomes" id="UP000237438"/>
    </source>
</evidence>
<sequence length="517" mass="58112">MSQISIFTTGLHEQRGINTVAYRNNKIDKLQQSSTLTSVSSIPNPEKYIKESSCSKQLHVIVVGGGISGLRAASVLKRHGVKVTLLEGRLDRLGGRINTIRKHGNVARDIGAAWMHETSQNKLVQLISKLNIDYYYDDGTPLYFTREGRVSSQFKAKKVADEFADYAKSYYLENPDAPDRTVKDFVEDFVRNHPLLTASERKWAPQATRQVELWIGTSIEQASSKYLSYFMTERNLYLKGGYDRVVNWIAQPLLQDPNSIKMGQIVKEINWGSPKVKVKSGNSTFTADAVIVTVPLGCLRQNQILFTPPLPKSIQAGIRAFSYGALGKIFVEFEKVFWPKDNDQFVYYPPPPSCTSPFDPDSILSYATVTSNLWIMSRAQALCVQICEPLTQRVESLTSTEVYAYLEPLFKLFRTEPHNDLPKYVNIDVTHWTTDPLAGFGSYSIEKVGDESNLLLEALEENKSERLQFAGEHCIDIGNGCVHGAFETGEKAARNLLEGVLGIRWDDNDTTMRSIIQ</sequence>
<evidence type="ECO:0000313" key="6">
    <source>
        <dbReference type="EMBL" id="POS83605.1"/>
    </source>
</evidence>
<dbReference type="Gene3D" id="3.90.660.10">
    <property type="match status" value="1"/>
</dbReference>
<feature type="domain" description="Amine oxidase" evidence="5">
    <location>
        <begin position="67"/>
        <end position="497"/>
    </location>
</feature>
<dbReference type="AlphaFoldDB" id="A0A2S4PNK0"/>
<dbReference type="EC" id="1.4.3.-" evidence="4"/>
<dbReference type="InterPro" id="IPR050281">
    <property type="entry name" value="Flavin_monoamine_oxidase"/>
</dbReference>
<dbReference type="InterPro" id="IPR002937">
    <property type="entry name" value="Amino_oxidase"/>
</dbReference>
<keyword evidence="4" id="KW-0285">Flavoprotein</keyword>
<dbReference type="Gene3D" id="3.50.50.60">
    <property type="entry name" value="FAD/NAD(P)-binding domain"/>
    <property type="match status" value="1"/>
</dbReference>
<accession>A0A2S4PNK0</accession>
<dbReference type="OrthoDB" id="5046242at2759"/>
<dbReference type="PANTHER" id="PTHR10742">
    <property type="entry name" value="FLAVIN MONOAMINE OXIDASE"/>
    <property type="match status" value="1"/>
</dbReference>
<gene>
    <name evidence="6" type="ORF">EPUL_006195</name>
</gene>
<evidence type="ECO:0000256" key="3">
    <source>
        <dbReference type="PIRSR" id="PIRSR601613-1"/>
    </source>
</evidence>
<proteinExistence type="inferred from homology"/>